<feature type="domain" description="HTH cro/C1-type" evidence="3">
    <location>
        <begin position="7"/>
        <end position="61"/>
    </location>
</feature>
<evidence type="ECO:0000313" key="5">
    <source>
        <dbReference type="Proteomes" id="UP000050668"/>
    </source>
</evidence>
<dbReference type="Gene3D" id="1.10.260.40">
    <property type="entry name" value="lambda repressor-like DNA-binding domains"/>
    <property type="match status" value="1"/>
</dbReference>
<dbReference type="PANTHER" id="PTHR46558">
    <property type="entry name" value="TRACRIPTIONAL REGULATORY PROTEIN-RELATED-RELATED"/>
    <property type="match status" value="1"/>
</dbReference>
<dbReference type="PROSITE" id="PS50943">
    <property type="entry name" value="HTH_CROC1"/>
    <property type="match status" value="1"/>
</dbReference>
<accession>A0ABR5JWE5</accession>
<dbReference type="EMBL" id="LGRV01000008">
    <property type="protein sequence ID" value="KOS66270.1"/>
    <property type="molecule type" value="Genomic_DNA"/>
</dbReference>
<organism evidence="4 5">
    <name type="scientific">Lysinibacillus contaminans</name>
    <dbReference type="NCBI Taxonomy" id="1293441"/>
    <lineage>
        <taxon>Bacteria</taxon>
        <taxon>Bacillati</taxon>
        <taxon>Bacillota</taxon>
        <taxon>Bacilli</taxon>
        <taxon>Bacillales</taxon>
        <taxon>Bacillaceae</taxon>
        <taxon>Lysinibacillus</taxon>
    </lineage>
</organism>
<keyword evidence="5" id="KW-1185">Reference proteome</keyword>
<keyword evidence="2" id="KW-0472">Membrane</keyword>
<evidence type="ECO:0000259" key="3">
    <source>
        <dbReference type="PROSITE" id="PS50943"/>
    </source>
</evidence>
<gene>
    <name evidence="4" type="ORF">AEA09_18800</name>
</gene>
<keyword evidence="1" id="KW-0238">DNA-binding</keyword>
<dbReference type="PANTHER" id="PTHR46558:SF15">
    <property type="entry name" value="HELIX-TURN-HELIX DOMAIN PROTEIN"/>
    <property type="match status" value="1"/>
</dbReference>
<dbReference type="Proteomes" id="UP000050668">
    <property type="component" value="Unassembled WGS sequence"/>
</dbReference>
<dbReference type="CDD" id="cd00093">
    <property type="entry name" value="HTH_XRE"/>
    <property type="match status" value="1"/>
</dbReference>
<sequence>MNLSKQIKKYRTRDQFSQEELAQKLYVSRQTISNWENERSYPDIHNLLLMSVLFNVSLDDLVKGDVEMMRNELQGAQMNKWTISMVTFSLLGAISIGPMMNWFGTKGLLVSFVLIAYSIYSAFKVENIKKKHNLKTYKEILAFQEGRQLTDEEKGEGRKKNKYIKVMMVISSGLITGILTWLSLTFFN</sequence>
<evidence type="ECO:0000256" key="1">
    <source>
        <dbReference type="ARBA" id="ARBA00023125"/>
    </source>
</evidence>
<keyword evidence="2" id="KW-1133">Transmembrane helix</keyword>
<protein>
    <submittedName>
        <fullName evidence="4">Transcriptional regulator</fullName>
    </submittedName>
</protein>
<feature type="transmembrane region" description="Helical" evidence="2">
    <location>
        <begin position="103"/>
        <end position="123"/>
    </location>
</feature>
<evidence type="ECO:0000313" key="4">
    <source>
        <dbReference type="EMBL" id="KOS66270.1"/>
    </source>
</evidence>
<dbReference type="InterPro" id="IPR010982">
    <property type="entry name" value="Lambda_DNA-bd_dom_sf"/>
</dbReference>
<dbReference type="InterPro" id="IPR001387">
    <property type="entry name" value="Cro/C1-type_HTH"/>
</dbReference>
<feature type="transmembrane region" description="Helical" evidence="2">
    <location>
        <begin position="166"/>
        <end position="187"/>
    </location>
</feature>
<comment type="caution">
    <text evidence="4">The sequence shown here is derived from an EMBL/GenBank/DDBJ whole genome shotgun (WGS) entry which is preliminary data.</text>
</comment>
<feature type="transmembrane region" description="Helical" evidence="2">
    <location>
        <begin position="78"/>
        <end position="97"/>
    </location>
</feature>
<dbReference type="Pfam" id="PF01381">
    <property type="entry name" value="HTH_3"/>
    <property type="match status" value="1"/>
</dbReference>
<dbReference type="SMART" id="SM00530">
    <property type="entry name" value="HTH_XRE"/>
    <property type="match status" value="1"/>
</dbReference>
<dbReference type="RefSeq" id="WP_053585497.1">
    <property type="nucleotide sequence ID" value="NZ_LGRV01000008.1"/>
</dbReference>
<name>A0ABR5JWE5_9BACI</name>
<proteinExistence type="predicted"/>
<evidence type="ECO:0000256" key="2">
    <source>
        <dbReference type="SAM" id="Phobius"/>
    </source>
</evidence>
<keyword evidence="2" id="KW-0812">Transmembrane</keyword>
<reference evidence="5" key="1">
    <citation type="submission" date="2015-07" db="EMBL/GenBank/DDBJ databases">
        <title>Fjat-14205 dsm 2895.</title>
        <authorList>
            <person name="Liu B."/>
            <person name="Wang J."/>
            <person name="Zhu Y."/>
            <person name="Liu G."/>
            <person name="Chen Q."/>
            <person name="Chen Z."/>
            <person name="Lan J."/>
            <person name="Che J."/>
            <person name="Ge C."/>
            <person name="Shi H."/>
            <person name="Pan Z."/>
            <person name="Liu X."/>
        </authorList>
    </citation>
    <scope>NUCLEOTIDE SEQUENCE [LARGE SCALE GENOMIC DNA]</scope>
    <source>
        <strain evidence="5">DSM 25560</strain>
    </source>
</reference>
<dbReference type="SUPFAM" id="SSF47413">
    <property type="entry name" value="lambda repressor-like DNA-binding domains"/>
    <property type="match status" value="1"/>
</dbReference>